<proteinExistence type="predicted"/>
<evidence type="ECO:0000313" key="1">
    <source>
        <dbReference type="EMBL" id="XDJ02210.1"/>
    </source>
</evidence>
<reference evidence="1" key="1">
    <citation type="submission" date="2024-06" db="EMBL/GenBank/DDBJ databases">
        <title>This phage originates from the Bacteriophage catalogue of the Bacteriophage Competence Centre, Department of Microbiology und Biotechnology, Max Rubner-Institut, Kiel, Germany.</title>
        <authorList>
            <person name="Sprotte S."/>
            <person name="Brinks E."/>
            <person name="Hille F."/>
        </authorList>
    </citation>
    <scope>NUCLEOTIDE SEQUENCE</scope>
</reference>
<sequence length="33" mass="4024">MAGHLVVRRSPKWITPPWVMFWPRRLPRLPSRV</sequence>
<dbReference type="EMBL" id="PP944851">
    <property type="protein sequence ID" value="XDJ02210.1"/>
    <property type="molecule type" value="Genomic_DNA"/>
</dbReference>
<accession>A0AB39C6E1</accession>
<organism evidence="1">
    <name type="scientific">Enterococcus phage PMBT56</name>
    <dbReference type="NCBI Taxonomy" id="3229530"/>
    <lineage>
        <taxon>Viruses</taxon>
        <taxon>Duplodnaviria</taxon>
        <taxon>Heunggongvirae</taxon>
        <taxon>Uroviricota</taxon>
        <taxon>Caudoviricetes</taxon>
        <taxon>Saphexavirus</taxon>
    </lineage>
</organism>
<protein>
    <submittedName>
        <fullName evidence="1">Uncharacterized protein</fullName>
    </submittedName>
</protein>
<name>A0AB39C6E1_9CAUD</name>